<dbReference type="SUPFAM" id="SSF46785">
    <property type="entry name" value="Winged helix' DNA-binding domain"/>
    <property type="match status" value="1"/>
</dbReference>
<keyword evidence="2" id="KW-0238">DNA-binding</keyword>
<dbReference type="GO" id="GO:0003700">
    <property type="term" value="F:DNA-binding transcription factor activity"/>
    <property type="evidence" value="ECO:0007669"/>
    <property type="project" value="InterPro"/>
</dbReference>
<dbReference type="PANTHER" id="PTHR42756:SF1">
    <property type="entry name" value="TRANSCRIPTIONAL REPRESSOR OF EMRAB OPERON"/>
    <property type="match status" value="1"/>
</dbReference>
<dbReference type="PRINTS" id="PR00598">
    <property type="entry name" value="HTHMARR"/>
</dbReference>
<evidence type="ECO:0000256" key="2">
    <source>
        <dbReference type="ARBA" id="ARBA00023125"/>
    </source>
</evidence>
<evidence type="ECO:0000256" key="3">
    <source>
        <dbReference type="ARBA" id="ARBA00023163"/>
    </source>
</evidence>
<sequence>MFLDDRLLPYGVYGGQQLILEYLWREDGLTPGELARRMGVETPTITRAAQRMELAGLVRRLPDPEDARLVRIFLRERGRELQALLPAVLGTAVDEMLEGLSAEERAELVRLLAHVRRNLAGKKS</sequence>
<keyword evidence="1" id="KW-0805">Transcription regulation</keyword>
<dbReference type="SMART" id="SM00347">
    <property type="entry name" value="HTH_MARR"/>
    <property type="match status" value="1"/>
</dbReference>
<proteinExistence type="predicted"/>
<name>A0A4V0Z0I8_KTERU</name>
<keyword evidence="6" id="KW-1185">Reference proteome</keyword>
<dbReference type="EMBL" id="CP035758">
    <property type="protein sequence ID" value="QBD83371.1"/>
    <property type="molecule type" value="Genomic_DNA"/>
</dbReference>
<gene>
    <name evidence="5" type="ORF">EPA93_04950</name>
</gene>
<dbReference type="PROSITE" id="PS50995">
    <property type="entry name" value="HTH_MARR_2"/>
    <property type="match status" value="1"/>
</dbReference>
<dbReference type="AlphaFoldDB" id="A0A4V0Z0I8"/>
<evidence type="ECO:0000313" key="6">
    <source>
        <dbReference type="Proteomes" id="UP000290365"/>
    </source>
</evidence>
<evidence type="ECO:0000313" key="5">
    <source>
        <dbReference type="EMBL" id="QBD83371.1"/>
    </source>
</evidence>
<accession>A0A4V0Z0I8</accession>
<dbReference type="GO" id="GO:0003677">
    <property type="term" value="F:DNA binding"/>
    <property type="evidence" value="ECO:0007669"/>
    <property type="project" value="UniProtKB-KW"/>
</dbReference>
<keyword evidence="3" id="KW-0804">Transcription</keyword>
<reference evidence="5 6" key="1">
    <citation type="submission" date="2019-01" db="EMBL/GenBank/DDBJ databases">
        <title>Ktedonosporobacter rubrisoli SCAWS-G2.</title>
        <authorList>
            <person name="Huang Y."/>
            <person name="Yan B."/>
        </authorList>
    </citation>
    <scope>NUCLEOTIDE SEQUENCE [LARGE SCALE GENOMIC DNA]</scope>
    <source>
        <strain evidence="5 6">SCAWS-G2</strain>
    </source>
</reference>
<dbReference type="OrthoDB" id="165898at2"/>
<dbReference type="InterPro" id="IPR036388">
    <property type="entry name" value="WH-like_DNA-bd_sf"/>
</dbReference>
<protein>
    <submittedName>
        <fullName evidence="5">MarR family transcriptional regulator</fullName>
    </submittedName>
</protein>
<dbReference type="Gene3D" id="1.10.10.10">
    <property type="entry name" value="Winged helix-like DNA-binding domain superfamily/Winged helix DNA-binding domain"/>
    <property type="match status" value="1"/>
</dbReference>
<organism evidence="5 6">
    <name type="scientific">Ktedonosporobacter rubrisoli</name>
    <dbReference type="NCBI Taxonomy" id="2509675"/>
    <lineage>
        <taxon>Bacteria</taxon>
        <taxon>Bacillati</taxon>
        <taxon>Chloroflexota</taxon>
        <taxon>Ktedonobacteria</taxon>
        <taxon>Ktedonobacterales</taxon>
        <taxon>Ktedonosporobacteraceae</taxon>
        <taxon>Ktedonosporobacter</taxon>
    </lineage>
</organism>
<dbReference type="Proteomes" id="UP000290365">
    <property type="component" value="Chromosome"/>
</dbReference>
<dbReference type="InterPro" id="IPR000835">
    <property type="entry name" value="HTH_MarR-typ"/>
</dbReference>
<evidence type="ECO:0000256" key="1">
    <source>
        <dbReference type="ARBA" id="ARBA00023015"/>
    </source>
</evidence>
<feature type="domain" description="HTH marR-type" evidence="4">
    <location>
        <begin position="1"/>
        <end position="117"/>
    </location>
</feature>
<dbReference type="InterPro" id="IPR036390">
    <property type="entry name" value="WH_DNA-bd_sf"/>
</dbReference>
<dbReference type="PANTHER" id="PTHR42756">
    <property type="entry name" value="TRANSCRIPTIONAL REGULATOR, MARR"/>
    <property type="match status" value="1"/>
</dbReference>
<dbReference type="KEGG" id="kbs:EPA93_04950"/>
<dbReference type="Pfam" id="PF01047">
    <property type="entry name" value="MarR"/>
    <property type="match status" value="1"/>
</dbReference>
<evidence type="ECO:0000259" key="4">
    <source>
        <dbReference type="PROSITE" id="PS50995"/>
    </source>
</evidence>